<evidence type="ECO:0000256" key="4">
    <source>
        <dbReference type="ARBA" id="ARBA00022968"/>
    </source>
</evidence>
<dbReference type="Pfam" id="PF03016">
    <property type="entry name" value="Exostosin_GT47"/>
    <property type="match status" value="1"/>
</dbReference>
<evidence type="ECO:0000259" key="7">
    <source>
        <dbReference type="Pfam" id="PF03016"/>
    </source>
</evidence>
<protein>
    <recommendedName>
        <fullName evidence="7">Exostosin GT47 domain-containing protein</fullName>
    </recommendedName>
</protein>
<keyword evidence="6" id="KW-0812">Transmembrane</keyword>
<dbReference type="InterPro" id="IPR004263">
    <property type="entry name" value="Exostosin"/>
</dbReference>
<keyword evidence="4" id="KW-0735">Signal-anchor</keyword>
<comment type="similarity">
    <text evidence="2">Belongs to the glycosyltransferase 47 family.</text>
</comment>
<name>A0AAD8JZX7_TARER</name>
<sequence length="602" mass="68535">METKRLCRLQILKLLVLIISLVVVIIVLSQLITLPYNSSTLIVPSATKGILVNEVAIYSKMNTSESIEFGPVLKTLYVKHEKEVNESKEGCKGYDCSHGSLLSQSAMEPNGSSQTGQAGQSVEVTIKDNLVNEVGFYRKMNTSDSIEFGPVLKTLSGKHEIEVNESKEEGCKGYDCSHGSLLSQSAMKPNGLRQTGQSFAVALQPTRLSYMVSVLESAVASRSNKTKVLSARDRELKQALMKIENGSMLGSTEGLQGSLYRNISKFLRSYKLMENTLKVYIYKEGKKPIFHDPKLRGIYASEGWFMKLMENNRKFVVKDPRKAHLFYLPFSSLKLRHSSQEQNPRSHKDLEQHLKDYTSLIAGKYPFWNRTNGADHFLVACHDWAMKLTKDHMGNCIRSLCNSNLVTGFKIGKDTTLPATYIRSADNPVQDVGGNPPSERPIFAFFAGGMHGNLRPILLQNWQDKEPDIKILGPMARDIESKAKYRMYMKSSKYCICARGYEVYSPRIVEAIYYECVPVIISDNYVPPFFEVLNWEAFSVFVLEKDVVNLSRILRAIPDEKYLEMLKRVKMVQQHFIWHKKPVKFDLFHMILHSIWNNRIFM</sequence>
<accession>A0AAD8JZX7</accession>
<dbReference type="EMBL" id="JAUHHV010000008">
    <property type="protein sequence ID" value="KAK1413889.1"/>
    <property type="molecule type" value="Genomic_DNA"/>
</dbReference>
<evidence type="ECO:0000256" key="3">
    <source>
        <dbReference type="ARBA" id="ARBA00022676"/>
    </source>
</evidence>
<evidence type="ECO:0000313" key="8">
    <source>
        <dbReference type="EMBL" id="KAK1413889.1"/>
    </source>
</evidence>
<organism evidence="8 9">
    <name type="scientific">Tagetes erecta</name>
    <name type="common">African marigold</name>
    <dbReference type="NCBI Taxonomy" id="13708"/>
    <lineage>
        <taxon>Eukaryota</taxon>
        <taxon>Viridiplantae</taxon>
        <taxon>Streptophyta</taxon>
        <taxon>Embryophyta</taxon>
        <taxon>Tracheophyta</taxon>
        <taxon>Spermatophyta</taxon>
        <taxon>Magnoliopsida</taxon>
        <taxon>eudicotyledons</taxon>
        <taxon>Gunneridae</taxon>
        <taxon>Pentapetalae</taxon>
        <taxon>asterids</taxon>
        <taxon>campanulids</taxon>
        <taxon>Asterales</taxon>
        <taxon>Asteraceae</taxon>
        <taxon>Asteroideae</taxon>
        <taxon>Heliantheae alliance</taxon>
        <taxon>Tageteae</taxon>
        <taxon>Tagetes</taxon>
    </lineage>
</organism>
<dbReference type="InterPro" id="IPR040911">
    <property type="entry name" value="Exostosin_GT47"/>
</dbReference>
<keyword evidence="3" id="KW-0328">Glycosyltransferase</keyword>
<evidence type="ECO:0000313" key="9">
    <source>
        <dbReference type="Proteomes" id="UP001229421"/>
    </source>
</evidence>
<keyword evidence="6" id="KW-1133">Transmembrane helix</keyword>
<reference evidence="8" key="1">
    <citation type="journal article" date="2023" name="bioRxiv">
        <title>Improved chromosome-level genome assembly for marigold (Tagetes erecta).</title>
        <authorList>
            <person name="Jiang F."/>
            <person name="Yuan L."/>
            <person name="Wang S."/>
            <person name="Wang H."/>
            <person name="Xu D."/>
            <person name="Wang A."/>
            <person name="Fan W."/>
        </authorList>
    </citation>
    <scope>NUCLEOTIDE SEQUENCE</scope>
    <source>
        <strain evidence="8">WSJ</strain>
        <tissue evidence="8">Leaf</tissue>
    </source>
</reference>
<dbReference type="AlphaFoldDB" id="A0AAD8JZX7"/>
<dbReference type="PANTHER" id="PTHR11062:SF77">
    <property type="entry name" value="GLYCOSYLTRANSFERASE FAMILY EXOSTOSIN PROTEIN"/>
    <property type="match status" value="1"/>
</dbReference>
<evidence type="ECO:0000256" key="1">
    <source>
        <dbReference type="ARBA" id="ARBA00004323"/>
    </source>
</evidence>
<feature type="transmembrane region" description="Helical" evidence="6">
    <location>
        <begin position="12"/>
        <end position="32"/>
    </location>
</feature>
<evidence type="ECO:0000256" key="5">
    <source>
        <dbReference type="ARBA" id="ARBA00023034"/>
    </source>
</evidence>
<dbReference type="GO" id="GO:0000139">
    <property type="term" value="C:Golgi membrane"/>
    <property type="evidence" value="ECO:0007669"/>
    <property type="project" value="UniProtKB-SubCell"/>
</dbReference>
<evidence type="ECO:0000256" key="2">
    <source>
        <dbReference type="ARBA" id="ARBA00010271"/>
    </source>
</evidence>
<dbReference type="Proteomes" id="UP001229421">
    <property type="component" value="Unassembled WGS sequence"/>
</dbReference>
<evidence type="ECO:0000256" key="6">
    <source>
        <dbReference type="SAM" id="Phobius"/>
    </source>
</evidence>
<keyword evidence="3" id="KW-0808">Transferase</keyword>
<dbReference type="GO" id="GO:0016757">
    <property type="term" value="F:glycosyltransferase activity"/>
    <property type="evidence" value="ECO:0007669"/>
    <property type="project" value="UniProtKB-KW"/>
</dbReference>
<gene>
    <name evidence="8" type="ORF">QVD17_29626</name>
</gene>
<keyword evidence="6" id="KW-0472">Membrane</keyword>
<proteinExistence type="inferred from homology"/>
<dbReference type="PANTHER" id="PTHR11062">
    <property type="entry name" value="EXOSTOSIN HEPARAN SULFATE GLYCOSYLTRANSFERASE -RELATED"/>
    <property type="match status" value="1"/>
</dbReference>
<comment type="caution">
    <text evidence="8">The sequence shown here is derived from an EMBL/GenBank/DDBJ whole genome shotgun (WGS) entry which is preliminary data.</text>
</comment>
<feature type="domain" description="Exostosin GT47" evidence="7">
    <location>
        <begin position="274"/>
        <end position="557"/>
    </location>
</feature>
<keyword evidence="5" id="KW-0333">Golgi apparatus</keyword>
<comment type="subcellular location">
    <subcellularLocation>
        <location evidence="1">Golgi apparatus membrane</location>
        <topology evidence="1">Single-pass type II membrane protein</topology>
    </subcellularLocation>
</comment>
<keyword evidence="9" id="KW-1185">Reference proteome</keyword>